<organism evidence="1 2">
    <name type="scientific">Desulfomarina profundi</name>
    <dbReference type="NCBI Taxonomy" id="2772557"/>
    <lineage>
        <taxon>Bacteria</taxon>
        <taxon>Pseudomonadati</taxon>
        <taxon>Thermodesulfobacteriota</taxon>
        <taxon>Desulfobulbia</taxon>
        <taxon>Desulfobulbales</taxon>
        <taxon>Desulfobulbaceae</taxon>
        <taxon>Desulfomarina</taxon>
    </lineage>
</organism>
<gene>
    <name evidence="1" type="ORF">DGMP_20960</name>
</gene>
<protein>
    <recommendedName>
        <fullName evidence="3">Zinc-binding protein</fullName>
    </recommendedName>
</protein>
<dbReference type="RefSeq" id="WP_228853859.1">
    <property type="nucleotide sequence ID" value="NZ_AP024086.1"/>
</dbReference>
<dbReference type="Pfam" id="PF08859">
    <property type="entry name" value="DGC"/>
    <property type="match status" value="1"/>
</dbReference>
<evidence type="ECO:0000313" key="2">
    <source>
        <dbReference type="Proteomes" id="UP000826725"/>
    </source>
</evidence>
<evidence type="ECO:0008006" key="3">
    <source>
        <dbReference type="Google" id="ProtNLM"/>
    </source>
</evidence>
<sequence>MKKKLISQINNPDAADTITNQHKKFGKTIGVNGCFGSSNIGQMTGFIARKIVSEIPSAFMRCPIGLYPEVEGPSQVMLYDDYQVVIDGCKGKCLGLTCEKAGLSMDLYYTLDDNFSLKKKPGPDFDEQKMNEIADLIIKDIRKMTDA</sequence>
<dbReference type="EMBL" id="AP024086">
    <property type="protein sequence ID" value="BCL61403.1"/>
    <property type="molecule type" value="Genomic_DNA"/>
</dbReference>
<name>A0A8D5FLV5_9BACT</name>
<accession>A0A8D5FLV5</accession>
<proteinExistence type="predicted"/>
<dbReference type="InterPro" id="IPR014958">
    <property type="entry name" value="DGC"/>
</dbReference>
<evidence type="ECO:0000313" key="1">
    <source>
        <dbReference type="EMBL" id="BCL61403.1"/>
    </source>
</evidence>
<dbReference type="KEGG" id="dbk:DGMP_20960"/>
<reference evidence="1" key="1">
    <citation type="submission" date="2020-09" db="EMBL/GenBank/DDBJ databases">
        <title>Desulfogranum mesoprofundum gen. nov., sp. nov., a novel mesophilic, sulfate-reducing chemolithoautotroph isolated from a deep-sea hydrothermal vent chimney in the Suiyo Seamount.</title>
        <authorList>
            <person name="Hashimoto Y."/>
            <person name="Nakagawa S."/>
        </authorList>
    </citation>
    <scope>NUCLEOTIDE SEQUENCE</scope>
    <source>
        <strain evidence="1">KT2</strain>
    </source>
</reference>
<keyword evidence="2" id="KW-1185">Reference proteome</keyword>
<dbReference type="Proteomes" id="UP000826725">
    <property type="component" value="Chromosome"/>
</dbReference>
<dbReference type="AlphaFoldDB" id="A0A8D5FLV5"/>